<feature type="domain" description="Fumarylacetoacetase-like C-terminal" evidence="6">
    <location>
        <begin position="43"/>
        <end position="237"/>
    </location>
</feature>
<dbReference type="GeneID" id="106467691"/>
<evidence type="ECO:0000256" key="5">
    <source>
        <dbReference type="ARBA" id="ARBA00044973"/>
    </source>
</evidence>
<dbReference type="RefSeq" id="XP_013783523.1">
    <property type="nucleotide sequence ID" value="XM_013928069.2"/>
</dbReference>
<proteinExistence type="inferred from homology"/>
<sequence length="244" mass="26812">MSWSPSCGLLCLLAQDQTYHILGNLVRTRRVWIASFQHFPLLCSPRHHAAEMKSVVPDKPLLFLKPPTAFITEGNPIKVPRGCHELHHEVELGVIIGRKGKDISEIGAMDYVGGYTLCLDMTARDLQEEAKKNGLPWTVAKGFDTSCPVGSFLPKEQVADPHNLPLWCNVNGQMRQEGSTADMVFRIPTLISYISSYFTLEPGDVILTGTPAGVGPVQPGDIVEAGLGSLIRMSFKVQVEEKSM</sequence>
<evidence type="ECO:0000256" key="1">
    <source>
        <dbReference type="ARBA" id="ARBA00010211"/>
    </source>
</evidence>
<dbReference type="InterPro" id="IPR036663">
    <property type="entry name" value="Fumarylacetoacetase_C_sf"/>
</dbReference>
<organism evidence="7 8">
    <name type="scientific">Limulus polyphemus</name>
    <name type="common">Atlantic horseshoe crab</name>
    <dbReference type="NCBI Taxonomy" id="6850"/>
    <lineage>
        <taxon>Eukaryota</taxon>
        <taxon>Metazoa</taxon>
        <taxon>Ecdysozoa</taxon>
        <taxon>Arthropoda</taxon>
        <taxon>Chelicerata</taxon>
        <taxon>Merostomata</taxon>
        <taxon>Xiphosura</taxon>
        <taxon>Limulidae</taxon>
        <taxon>Limulus</taxon>
    </lineage>
</organism>
<accession>A0ABM1BK14</accession>
<comment type="similarity">
    <text evidence="1">Belongs to the FAH family.</text>
</comment>
<evidence type="ECO:0000313" key="8">
    <source>
        <dbReference type="RefSeq" id="XP_013783523.1"/>
    </source>
</evidence>
<protein>
    <recommendedName>
        <fullName evidence="5">oxaloacetate tautomerase</fullName>
        <ecNumber evidence="5">5.3.2.2</ecNumber>
    </recommendedName>
    <alternativeName>
        <fullName evidence="3">Fumarylacetoacetate hydrolase domain-containing protein 1</fullName>
    </alternativeName>
</protein>
<dbReference type="Pfam" id="PF01557">
    <property type="entry name" value="FAA_hydrolase"/>
    <property type="match status" value="1"/>
</dbReference>
<reference evidence="8" key="1">
    <citation type="submission" date="2025-08" db="UniProtKB">
        <authorList>
            <consortium name="RefSeq"/>
        </authorList>
    </citation>
    <scope>IDENTIFICATION</scope>
    <source>
        <tissue evidence="8">Muscle</tissue>
    </source>
</reference>
<keyword evidence="7" id="KW-1185">Reference proteome</keyword>
<dbReference type="PANTHER" id="PTHR11820:SF7">
    <property type="entry name" value="ACYLPYRUVASE FAHD1, MITOCHONDRIAL"/>
    <property type="match status" value="1"/>
</dbReference>
<dbReference type="SUPFAM" id="SSF56529">
    <property type="entry name" value="FAH"/>
    <property type="match status" value="1"/>
</dbReference>
<dbReference type="EC" id="5.3.2.2" evidence="5"/>
<dbReference type="InterPro" id="IPR011234">
    <property type="entry name" value="Fumarylacetoacetase-like_C"/>
</dbReference>
<dbReference type="Gene3D" id="3.90.850.10">
    <property type="entry name" value="Fumarylacetoacetase-like, C-terminal domain"/>
    <property type="match status" value="1"/>
</dbReference>
<name>A0ABM1BK14_LIMPO</name>
<evidence type="ECO:0000259" key="6">
    <source>
        <dbReference type="Pfam" id="PF01557"/>
    </source>
</evidence>
<evidence type="ECO:0000256" key="4">
    <source>
        <dbReference type="ARBA" id="ARBA00044911"/>
    </source>
</evidence>
<comment type="catalytic activity">
    <reaction evidence="4">
        <text>oxaloacetate = enol-oxaloacetate</text>
        <dbReference type="Rhea" id="RHEA:16021"/>
        <dbReference type="ChEBI" id="CHEBI:16452"/>
        <dbReference type="ChEBI" id="CHEBI:17479"/>
        <dbReference type="EC" id="5.3.2.2"/>
    </reaction>
    <physiologicalReaction direction="right-to-left" evidence="4">
        <dbReference type="Rhea" id="RHEA:16023"/>
    </physiologicalReaction>
</comment>
<gene>
    <name evidence="8" type="primary">LOC106467691</name>
</gene>
<evidence type="ECO:0000256" key="3">
    <source>
        <dbReference type="ARBA" id="ARBA00042340"/>
    </source>
</evidence>
<evidence type="ECO:0000313" key="7">
    <source>
        <dbReference type="Proteomes" id="UP000694941"/>
    </source>
</evidence>
<keyword evidence="2" id="KW-0479">Metal-binding</keyword>
<dbReference type="Proteomes" id="UP000694941">
    <property type="component" value="Unplaced"/>
</dbReference>
<dbReference type="PANTHER" id="PTHR11820">
    <property type="entry name" value="ACYLPYRUVASE"/>
    <property type="match status" value="1"/>
</dbReference>
<evidence type="ECO:0000256" key="2">
    <source>
        <dbReference type="ARBA" id="ARBA00022723"/>
    </source>
</evidence>